<dbReference type="InterPro" id="IPR002209">
    <property type="entry name" value="Fibroblast_GF_fam"/>
</dbReference>
<feature type="compositionally biased region" description="Basic residues" evidence="2">
    <location>
        <begin position="457"/>
        <end position="493"/>
    </location>
</feature>
<dbReference type="Gene3D" id="2.80.10.50">
    <property type="match status" value="1"/>
</dbReference>
<proteinExistence type="inferred from homology"/>
<sequence length="519" mass="59736">MQSNLHRNSVNLPAVPSLTTTSLSSFFKHLLSATSSSASPRRSASSIACSPFTKQLLALTIFCGLLFSSASTKPIPGNDTEKHPDTNGTDIPYSDQPPRSLGEGQDKTHWNRQPHDRLYYLLVGQQNQQYLTVFKDKIYGTFDQKPQQGIFKFLSENHSLVINHYSHQERFLCLNNSSKLYLREDLHDDCFLTELLSENRISVNYRFDKYNKYLGLDCDPLIGAESDKNQVAFKFQNIPVSENVIKEVKSVKMTKEPPKKCSSQRKKLLQKLTTRWCWNQNLNRMSKDRKKYLDTCKKKHCKNGDSSDCVCKRLENMLDHVKRWKRKCLARRVITWINNPERQTSEMPMNKKVVTELSKLLLPLYPNIARRSQNIACNKKLKNGRRCNPRRKSARVKPVKINPLLDKFQNELVNISVGPKPDSSSSGSPPSSNDKNLQSVLSSKFRKAIEDLINHTGNHRPMQHRRRKHNRKTKHPRSKSPRRKNRKRPHLSKKLVVAQDKASASKDSLNTEHFHTSPG</sequence>
<reference evidence="3" key="1">
    <citation type="journal article" date="2023" name="PLoS Negl. Trop. Dis.">
        <title>A genome sequence for Biomphalaria pfeifferi, the major vector snail for the human-infecting parasite Schistosoma mansoni.</title>
        <authorList>
            <person name="Bu L."/>
            <person name="Lu L."/>
            <person name="Laidemitt M.R."/>
            <person name="Zhang S.M."/>
            <person name="Mutuku M."/>
            <person name="Mkoji G."/>
            <person name="Steinauer M."/>
            <person name="Loker E.S."/>
        </authorList>
    </citation>
    <scope>NUCLEOTIDE SEQUENCE</scope>
    <source>
        <strain evidence="3">KasaAsao</strain>
    </source>
</reference>
<organism evidence="3 4">
    <name type="scientific">Biomphalaria pfeifferi</name>
    <name type="common">Bloodfluke planorb</name>
    <name type="synonym">Freshwater snail</name>
    <dbReference type="NCBI Taxonomy" id="112525"/>
    <lineage>
        <taxon>Eukaryota</taxon>
        <taxon>Metazoa</taxon>
        <taxon>Spiralia</taxon>
        <taxon>Lophotrochozoa</taxon>
        <taxon>Mollusca</taxon>
        <taxon>Gastropoda</taxon>
        <taxon>Heterobranchia</taxon>
        <taxon>Euthyneura</taxon>
        <taxon>Panpulmonata</taxon>
        <taxon>Hygrophila</taxon>
        <taxon>Lymnaeoidea</taxon>
        <taxon>Planorbidae</taxon>
        <taxon>Biomphalaria</taxon>
    </lineage>
</organism>
<dbReference type="AlphaFoldDB" id="A0AAD8BD76"/>
<protein>
    <submittedName>
        <fullName evidence="3">Uncharacterized protein</fullName>
    </submittedName>
</protein>
<dbReference type="Proteomes" id="UP001233172">
    <property type="component" value="Unassembled WGS sequence"/>
</dbReference>
<feature type="compositionally biased region" description="Basic and acidic residues" evidence="2">
    <location>
        <begin position="509"/>
        <end position="519"/>
    </location>
</feature>
<reference evidence="3" key="2">
    <citation type="submission" date="2023-04" db="EMBL/GenBank/DDBJ databases">
        <authorList>
            <person name="Bu L."/>
            <person name="Lu L."/>
            <person name="Laidemitt M.R."/>
            <person name="Zhang S.M."/>
            <person name="Mutuku M."/>
            <person name="Mkoji G."/>
            <person name="Steinauer M."/>
            <person name="Loker E.S."/>
        </authorList>
    </citation>
    <scope>NUCLEOTIDE SEQUENCE</scope>
    <source>
        <strain evidence="3">KasaAsao</strain>
        <tissue evidence="3">Whole Snail</tissue>
    </source>
</reference>
<dbReference type="InterPro" id="IPR056378">
    <property type="entry name" value="Let-756-like_FGF"/>
</dbReference>
<name>A0AAD8BD76_BIOPF</name>
<dbReference type="InterPro" id="IPR008996">
    <property type="entry name" value="IL1/FGF"/>
</dbReference>
<keyword evidence="4" id="KW-1185">Reference proteome</keyword>
<evidence type="ECO:0000313" key="4">
    <source>
        <dbReference type="Proteomes" id="UP001233172"/>
    </source>
</evidence>
<dbReference type="CDD" id="cd00058">
    <property type="entry name" value="beta-trefoil_FGF"/>
    <property type="match status" value="1"/>
</dbReference>
<dbReference type="SUPFAM" id="SSF50353">
    <property type="entry name" value="Cytokine"/>
    <property type="match status" value="1"/>
</dbReference>
<evidence type="ECO:0000313" key="3">
    <source>
        <dbReference type="EMBL" id="KAK0052465.1"/>
    </source>
</evidence>
<feature type="region of interest" description="Disordered" evidence="2">
    <location>
        <begin position="454"/>
        <end position="519"/>
    </location>
</feature>
<dbReference type="Pfam" id="PF00167">
    <property type="entry name" value="FGF"/>
    <property type="match status" value="1"/>
</dbReference>
<gene>
    <name evidence="3" type="ORF">Bpfe_018049</name>
</gene>
<evidence type="ECO:0000256" key="2">
    <source>
        <dbReference type="SAM" id="MobiDB-lite"/>
    </source>
</evidence>
<feature type="region of interest" description="Disordered" evidence="2">
    <location>
        <begin position="415"/>
        <end position="437"/>
    </location>
</feature>
<dbReference type="GO" id="GO:0008083">
    <property type="term" value="F:growth factor activity"/>
    <property type="evidence" value="ECO:0007669"/>
    <property type="project" value="InterPro"/>
</dbReference>
<dbReference type="SMART" id="SM00442">
    <property type="entry name" value="FGF"/>
    <property type="match status" value="1"/>
</dbReference>
<comment type="similarity">
    <text evidence="1">Belongs to the heparin-binding growth factors family.</text>
</comment>
<feature type="compositionally biased region" description="Low complexity" evidence="2">
    <location>
        <begin position="418"/>
        <end position="436"/>
    </location>
</feature>
<evidence type="ECO:0000256" key="1">
    <source>
        <dbReference type="ARBA" id="ARBA00007936"/>
    </source>
</evidence>
<comment type="caution">
    <text evidence="3">The sequence shown here is derived from an EMBL/GenBank/DDBJ whole genome shotgun (WGS) entry which is preliminary data.</text>
</comment>
<feature type="region of interest" description="Disordered" evidence="2">
    <location>
        <begin position="74"/>
        <end position="109"/>
    </location>
</feature>
<accession>A0AAD8BD76</accession>
<dbReference type="EMBL" id="JASAOG010000094">
    <property type="protein sequence ID" value="KAK0052465.1"/>
    <property type="molecule type" value="Genomic_DNA"/>
</dbReference>